<organism evidence="2 3">
    <name type="scientific">Mycoplasma marinum</name>
    <dbReference type="NCBI Taxonomy" id="1937190"/>
    <lineage>
        <taxon>Bacteria</taxon>
        <taxon>Bacillati</taxon>
        <taxon>Mycoplasmatota</taxon>
        <taxon>Mollicutes</taxon>
        <taxon>Mycoplasmataceae</taxon>
        <taxon>Mycoplasma</taxon>
    </lineage>
</organism>
<sequence length="147" mass="15722">MLIKKLKSDKLLLGGFIALLLSAILGISLGAATLAASKTVGQGQYSQTIKFLDVFKTSQINLSEMPSWFKTTAYVGLSSGIISILVGVASLMMVIVLSYKPETLSSKSFLIIGLMVIIAIIFGSIGVTDANNIIDPVWVSKQTLSHW</sequence>
<comment type="caution">
    <text evidence="2">The sequence shown here is derived from an EMBL/GenBank/DDBJ whole genome shotgun (WGS) entry which is preliminary data.</text>
</comment>
<keyword evidence="1" id="KW-1133">Transmembrane helix</keyword>
<feature type="transmembrane region" description="Helical" evidence="1">
    <location>
        <begin position="109"/>
        <end position="128"/>
    </location>
</feature>
<reference evidence="2 3" key="1">
    <citation type="submission" date="2018-02" db="EMBL/GenBank/DDBJ databases">
        <title>Mycoplasma marinum and Mycoplasma todarodis sp. nov., moderately halophilic and psychrotolerant mycoplasmas isolated from cephalopods.</title>
        <authorList>
            <person name="Viver T."/>
        </authorList>
    </citation>
    <scope>NUCLEOTIDE SEQUENCE [LARGE SCALE GENOMIC DNA]</scope>
    <source>
        <strain evidence="2 3">PE</strain>
    </source>
</reference>
<feature type="transmembrane region" description="Helical" evidence="1">
    <location>
        <begin position="73"/>
        <end position="97"/>
    </location>
</feature>
<proteinExistence type="predicted"/>
<keyword evidence="1" id="KW-0472">Membrane</keyword>
<dbReference type="EMBL" id="PSZO01000003">
    <property type="protein sequence ID" value="TCG11775.1"/>
    <property type="molecule type" value="Genomic_DNA"/>
</dbReference>
<evidence type="ECO:0000313" key="3">
    <source>
        <dbReference type="Proteomes" id="UP000294192"/>
    </source>
</evidence>
<evidence type="ECO:0000313" key="2">
    <source>
        <dbReference type="EMBL" id="TCG11775.1"/>
    </source>
</evidence>
<evidence type="ECO:0000256" key="1">
    <source>
        <dbReference type="SAM" id="Phobius"/>
    </source>
</evidence>
<keyword evidence="1" id="KW-0812">Transmembrane</keyword>
<keyword evidence="3" id="KW-1185">Reference proteome</keyword>
<name>A0A4R0XQC3_9MOLU</name>
<protein>
    <submittedName>
        <fullName evidence="2">Uncharacterized protein</fullName>
    </submittedName>
</protein>
<dbReference type="Proteomes" id="UP000294192">
    <property type="component" value="Unassembled WGS sequence"/>
</dbReference>
<dbReference type="AlphaFoldDB" id="A0A4R0XQC3"/>
<gene>
    <name evidence="2" type="ORF">C4B24_01330</name>
</gene>
<accession>A0A4R0XQC3</accession>
<dbReference type="RefSeq" id="WP_131598597.1">
    <property type="nucleotide sequence ID" value="NZ_CBDBYK010000001.1"/>
</dbReference>